<evidence type="ECO:0000259" key="7">
    <source>
        <dbReference type="PROSITE" id="PS50888"/>
    </source>
</evidence>
<evidence type="ECO:0000256" key="4">
    <source>
        <dbReference type="ARBA" id="ARBA00023163"/>
    </source>
</evidence>
<dbReference type="GO" id="GO:0046983">
    <property type="term" value="F:protein dimerization activity"/>
    <property type="evidence" value="ECO:0007669"/>
    <property type="project" value="InterPro"/>
</dbReference>
<protein>
    <submittedName>
        <fullName evidence="8">Transcription factor HES-7</fullName>
    </submittedName>
</protein>
<feature type="compositionally biased region" description="Basic residues" evidence="6">
    <location>
        <begin position="50"/>
        <end position="64"/>
    </location>
</feature>
<comment type="caution">
    <text evidence="8">The sequence shown here is derived from an EMBL/GenBank/DDBJ whole genome shotgun (WGS) entry which is preliminary data.</text>
</comment>
<evidence type="ECO:0000313" key="8">
    <source>
        <dbReference type="EMBL" id="TWW55835.1"/>
    </source>
</evidence>
<keyword evidence="4" id="KW-0804">Transcription</keyword>
<keyword evidence="2" id="KW-0678">Repressor</keyword>
<dbReference type="Pfam" id="PF00010">
    <property type="entry name" value="HLH"/>
    <property type="match status" value="1"/>
</dbReference>
<keyword evidence="9" id="KW-1185">Reference proteome</keyword>
<reference evidence="8 9" key="1">
    <citation type="submission" date="2019-04" db="EMBL/GenBank/DDBJ databases">
        <title>Chromosome genome assembly for Takifugu flavidus.</title>
        <authorList>
            <person name="Xiao S."/>
        </authorList>
    </citation>
    <scope>NUCLEOTIDE SEQUENCE [LARGE SCALE GENOMIC DNA]</scope>
    <source>
        <strain evidence="8">HTHZ2018</strain>
        <tissue evidence="8">Muscle</tissue>
    </source>
</reference>
<dbReference type="Proteomes" id="UP000324091">
    <property type="component" value="Chromosome 9"/>
</dbReference>
<proteinExistence type="predicted"/>
<feature type="region of interest" description="Disordered" evidence="6">
    <location>
        <begin position="40"/>
        <end position="64"/>
    </location>
</feature>
<dbReference type="PANTHER" id="PTHR10985">
    <property type="entry name" value="BASIC HELIX-LOOP-HELIX TRANSCRIPTION FACTOR, HES-RELATED"/>
    <property type="match status" value="1"/>
</dbReference>
<evidence type="ECO:0000256" key="6">
    <source>
        <dbReference type="SAM" id="MobiDB-lite"/>
    </source>
</evidence>
<name>A0A5C6MMC3_9TELE</name>
<dbReference type="InterPro" id="IPR036638">
    <property type="entry name" value="HLH_DNA-bd_sf"/>
</dbReference>
<feature type="region of interest" description="Disordered" evidence="6">
    <location>
        <begin position="150"/>
        <end position="172"/>
    </location>
</feature>
<dbReference type="AlphaFoldDB" id="A0A5C6MMC3"/>
<feature type="domain" description="BHLH" evidence="7">
    <location>
        <begin position="52"/>
        <end position="109"/>
    </location>
</feature>
<dbReference type="SUPFAM" id="SSF47459">
    <property type="entry name" value="HLH, helix-loop-helix DNA-binding domain"/>
    <property type="match status" value="1"/>
</dbReference>
<organism evidence="8 9">
    <name type="scientific">Takifugu flavidus</name>
    <name type="common">sansaifugu</name>
    <dbReference type="NCBI Taxonomy" id="433684"/>
    <lineage>
        <taxon>Eukaryota</taxon>
        <taxon>Metazoa</taxon>
        <taxon>Chordata</taxon>
        <taxon>Craniata</taxon>
        <taxon>Vertebrata</taxon>
        <taxon>Euteleostomi</taxon>
        <taxon>Actinopterygii</taxon>
        <taxon>Neopterygii</taxon>
        <taxon>Teleostei</taxon>
        <taxon>Neoteleostei</taxon>
        <taxon>Acanthomorphata</taxon>
        <taxon>Eupercaria</taxon>
        <taxon>Tetraodontiformes</taxon>
        <taxon>Tetradontoidea</taxon>
        <taxon>Tetraodontidae</taxon>
        <taxon>Takifugu</taxon>
    </lineage>
</organism>
<evidence type="ECO:0000256" key="5">
    <source>
        <dbReference type="ARBA" id="ARBA00023242"/>
    </source>
</evidence>
<evidence type="ECO:0000256" key="1">
    <source>
        <dbReference type="ARBA" id="ARBA00004123"/>
    </source>
</evidence>
<keyword evidence="3" id="KW-0805">Transcription regulation</keyword>
<dbReference type="Gene3D" id="4.10.280.10">
    <property type="entry name" value="Helix-loop-helix DNA-binding domain"/>
    <property type="match status" value="1"/>
</dbReference>
<evidence type="ECO:0000256" key="3">
    <source>
        <dbReference type="ARBA" id="ARBA00023015"/>
    </source>
</evidence>
<keyword evidence="5" id="KW-0539">Nucleus</keyword>
<sequence>MGAWPGGVACARLVNRRDVSSNAPVCFEIPVRRHAFPSMKALSSGASGRRTGRRFSKPQMEKRRRERINHNLETLRLLMLENTDYMNLKNPKVEKAEILESVIHFLKMGKEMKDREANELPTPTRLSQEAYDEGRRSCLLRISQFISSKSRTLMEPSEESALQASPPPPQPQLHHRHIYGAQMHTPVRDSTLSPPHWLQQHTIAHPHLTATHTQELFSPLSPNISAPVWRPWPQG</sequence>
<dbReference type="InterPro" id="IPR011598">
    <property type="entry name" value="bHLH_dom"/>
</dbReference>
<dbReference type="EMBL" id="RHFK02000022">
    <property type="protein sequence ID" value="TWW55835.1"/>
    <property type="molecule type" value="Genomic_DNA"/>
</dbReference>
<dbReference type="InterPro" id="IPR050370">
    <property type="entry name" value="HES_HEY"/>
</dbReference>
<dbReference type="PROSITE" id="PS50888">
    <property type="entry name" value="BHLH"/>
    <property type="match status" value="1"/>
</dbReference>
<evidence type="ECO:0000313" key="9">
    <source>
        <dbReference type="Proteomes" id="UP000324091"/>
    </source>
</evidence>
<dbReference type="GO" id="GO:0005634">
    <property type="term" value="C:nucleus"/>
    <property type="evidence" value="ECO:0007669"/>
    <property type="project" value="UniProtKB-SubCell"/>
</dbReference>
<gene>
    <name evidence="8" type="ORF">D4764_09G0008850</name>
</gene>
<evidence type="ECO:0000256" key="2">
    <source>
        <dbReference type="ARBA" id="ARBA00022491"/>
    </source>
</evidence>
<comment type="subcellular location">
    <subcellularLocation>
        <location evidence="1">Nucleus</location>
    </subcellularLocation>
</comment>
<dbReference type="SMART" id="SM00353">
    <property type="entry name" value="HLH"/>
    <property type="match status" value="1"/>
</dbReference>
<accession>A0A5C6MMC3</accession>